<organism evidence="1 2">
    <name type="scientific">Acinetobacter phage Acj9</name>
    <dbReference type="NCBI Taxonomy" id="760939"/>
    <lineage>
        <taxon>Viruses</taxon>
        <taxon>Duplodnaviria</taxon>
        <taxon>Heunggongvirae</taxon>
        <taxon>Uroviricota</taxon>
        <taxon>Caudoviricetes</taxon>
        <taxon>Pantevenvirales</taxon>
        <taxon>Straboviridae</taxon>
        <taxon>Twarogvirinae</taxon>
        <taxon>Acajnonavirus</taxon>
        <taxon>Acajnonavirus acj9</taxon>
    </lineage>
</organism>
<name>E5EPF3_9CAUD</name>
<dbReference type="OrthoDB" id="38702at10239"/>
<sequence>MSKANIIKAINRKPVCTEQITITQEEFDAVLMNPELCVVEKHFHGILETNQVLFVVDEAKETIEQVYVKNITDKGTYIYKEA</sequence>
<keyword evidence="2" id="KW-1185">Reference proteome</keyword>
<accession>E5EPF3</accession>
<proteinExistence type="predicted"/>
<dbReference type="KEGG" id="vg:9926453"/>
<protein>
    <recommendedName>
        <fullName evidence="3">Cef modifier of suppressor tRNAs</fullName>
    </recommendedName>
</protein>
<dbReference type="InterPro" id="IPR056952">
    <property type="entry name" value="T4_Cef"/>
</dbReference>
<evidence type="ECO:0008006" key="3">
    <source>
        <dbReference type="Google" id="ProtNLM"/>
    </source>
</evidence>
<dbReference type="GeneID" id="9926453"/>
<dbReference type="RefSeq" id="YP_004010156.1">
    <property type="nucleotide sequence ID" value="NC_014663.1"/>
</dbReference>
<dbReference type="EMBL" id="HM004124">
    <property type="protein sequence ID" value="ADG59919.1"/>
    <property type="molecule type" value="Genomic_DNA"/>
</dbReference>
<reference evidence="1 2" key="1">
    <citation type="journal article" date="2010" name="Virol. J.">
        <title>Genomes of the T4-related bacteriophages as windows on microbial genome evolution.</title>
        <authorList>
            <person name="Petrov V.M."/>
            <person name="Ratnayaka S."/>
            <person name="Nolan J.M."/>
            <person name="Miller E.S."/>
            <person name="Karam J.D."/>
        </authorList>
    </citation>
    <scope>NUCLEOTIDE SEQUENCE [LARGE SCALE GENOMIC DNA]</scope>
</reference>
<dbReference type="Pfam" id="PF24050">
    <property type="entry name" value="T4_Cef"/>
    <property type="match status" value="1"/>
</dbReference>
<evidence type="ECO:0000313" key="2">
    <source>
        <dbReference type="Proteomes" id="UP000008731"/>
    </source>
</evidence>
<evidence type="ECO:0000313" key="1">
    <source>
        <dbReference type="EMBL" id="ADG59919.1"/>
    </source>
</evidence>
<dbReference type="Proteomes" id="UP000008731">
    <property type="component" value="Segment"/>
</dbReference>
<gene>
    <name evidence="1" type="ORF">Acj9p019</name>
</gene>